<dbReference type="Proteomes" id="UP000735302">
    <property type="component" value="Unassembled WGS sequence"/>
</dbReference>
<protein>
    <submittedName>
        <fullName evidence="2">Uncharacterized protein</fullName>
    </submittedName>
</protein>
<dbReference type="AlphaFoldDB" id="A0AAV4DPE9"/>
<reference evidence="2 3" key="1">
    <citation type="journal article" date="2021" name="Elife">
        <title>Chloroplast acquisition without the gene transfer in kleptoplastic sea slugs, Plakobranchus ocellatus.</title>
        <authorList>
            <person name="Maeda T."/>
            <person name="Takahashi S."/>
            <person name="Yoshida T."/>
            <person name="Shimamura S."/>
            <person name="Takaki Y."/>
            <person name="Nagai Y."/>
            <person name="Toyoda A."/>
            <person name="Suzuki Y."/>
            <person name="Arimoto A."/>
            <person name="Ishii H."/>
            <person name="Satoh N."/>
            <person name="Nishiyama T."/>
            <person name="Hasebe M."/>
            <person name="Maruyama T."/>
            <person name="Minagawa J."/>
            <person name="Obokata J."/>
            <person name="Shigenobu S."/>
        </authorList>
    </citation>
    <scope>NUCLEOTIDE SEQUENCE [LARGE SCALE GENOMIC DNA]</scope>
</reference>
<name>A0AAV4DPE9_9GAST</name>
<evidence type="ECO:0000256" key="1">
    <source>
        <dbReference type="SAM" id="MobiDB-lite"/>
    </source>
</evidence>
<gene>
    <name evidence="2" type="ORF">PoB_007230500</name>
</gene>
<comment type="caution">
    <text evidence="2">The sequence shown here is derived from an EMBL/GenBank/DDBJ whole genome shotgun (WGS) entry which is preliminary data.</text>
</comment>
<evidence type="ECO:0000313" key="3">
    <source>
        <dbReference type="Proteomes" id="UP000735302"/>
    </source>
</evidence>
<accession>A0AAV4DPE9</accession>
<proteinExistence type="predicted"/>
<keyword evidence="3" id="KW-1185">Reference proteome</keyword>
<organism evidence="2 3">
    <name type="scientific">Plakobranchus ocellatus</name>
    <dbReference type="NCBI Taxonomy" id="259542"/>
    <lineage>
        <taxon>Eukaryota</taxon>
        <taxon>Metazoa</taxon>
        <taxon>Spiralia</taxon>
        <taxon>Lophotrochozoa</taxon>
        <taxon>Mollusca</taxon>
        <taxon>Gastropoda</taxon>
        <taxon>Heterobranchia</taxon>
        <taxon>Euthyneura</taxon>
        <taxon>Panpulmonata</taxon>
        <taxon>Sacoglossa</taxon>
        <taxon>Placobranchoidea</taxon>
        <taxon>Plakobranchidae</taxon>
        <taxon>Plakobranchus</taxon>
    </lineage>
</organism>
<evidence type="ECO:0000313" key="2">
    <source>
        <dbReference type="EMBL" id="GFO45800.1"/>
    </source>
</evidence>
<dbReference type="EMBL" id="BLXT01008082">
    <property type="protein sequence ID" value="GFO45800.1"/>
    <property type="molecule type" value="Genomic_DNA"/>
</dbReference>
<feature type="region of interest" description="Disordered" evidence="1">
    <location>
        <begin position="26"/>
        <end position="56"/>
    </location>
</feature>
<sequence>MSSSDDSCDFLNFNLKELQALNHQVSTQREHAQQRRQRIAALKSTDNLHTSDEELDDSDRDVTYNLQKKTFFQAALMNAIHCPGAVLAKNTAVPKNQEVQRPSTWQEL</sequence>